<dbReference type="CDD" id="cd16917">
    <property type="entry name" value="HATPase_UhpB-NarQ-NarX-like"/>
    <property type="match status" value="1"/>
</dbReference>
<name>A0ABP8QRS5_9ACTN</name>
<dbReference type="Gene3D" id="1.20.120.620">
    <property type="entry name" value="Backbone structure of the membrane domain of e. Coli histidine kinase receptor kdpd"/>
    <property type="match status" value="1"/>
</dbReference>
<evidence type="ECO:0000256" key="8">
    <source>
        <dbReference type="ARBA" id="ARBA00022777"/>
    </source>
</evidence>
<dbReference type="Pfam" id="PF01590">
    <property type="entry name" value="GAF"/>
    <property type="match status" value="1"/>
</dbReference>
<dbReference type="Pfam" id="PF13493">
    <property type="entry name" value="DUF4118"/>
    <property type="match status" value="1"/>
</dbReference>
<accession>A0ABP8QRS5</accession>
<dbReference type="InterPro" id="IPR038318">
    <property type="entry name" value="KdpD_sf"/>
</dbReference>
<keyword evidence="7" id="KW-0547">Nucleotide-binding</keyword>
<dbReference type="Pfam" id="PF07730">
    <property type="entry name" value="HisKA_3"/>
    <property type="match status" value="1"/>
</dbReference>
<dbReference type="InterPro" id="IPR011712">
    <property type="entry name" value="Sig_transdc_His_kin_sub3_dim/P"/>
</dbReference>
<protein>
    <recommendedName>
        <fullName evidence="3">histidine kinase</fullName>
        <ecNumber evidence="3">2.7.13.3</ecNumber>
    </recommendedName>
</protein>
<keyword evidence="8" id="KW-0418">Kinase</keyword>
<dbReference type="InterPro" id="IPR025201">
    <property type="entry name" value="KdpD_TM"/>
</dbReference>
<dbReference type="PANTHER" id="PTHR24421">
    <property type="entry name" value="NITRATE/NITRITE SENSOR PROTEIN NARX-RELATED"/>
    <property type="match status" value="1"/>
</dbReference>
<feature type="domain" description="GAF" evidence="14">
    <location>
        <begin position="125"/>
        <end position="271"/>
    </location>
</feature>
<dbReference type="PANTHER" id="PTHR24421:SF10">
    <property type="entry name" value="NITRATE_NITRITE SENSOR PROTEIN NARQ"/>
    <property type="match status" value="1"/>
</dbReference>
<evidence type="ECO:0000256" key="12">
    <source>
        <dbReference type="ARBA" id="ARBA00023136"/>
    </source>
</evidence>
<evidence type="ECO:0000256" key="1">
    <source>
        <dbReference type="ARBA" id="ARBA00000085"/>
    </source>
</evidence>
<dbReference type="Gene3D" id="1.20.5.1930">
    <property type="match status" value="1"/>
</dbReference>
<feature type="transmembrane region" description="Helical" evidence="13">
    <location>
        <begin position="76"/>
        <end position="95"/>
    </location>
</feature>
<dbReference type="Pfam" id="PF02518">
    <property type="entry name" value="HATPase_c"/>
    <property type="match status" value="1"/>
</dbReference>
<comment type="catalytic activity">
    <reaction evidence="1">
        <text>ATP + protein L-histidine = ADP + protein N-phospho-L-histidine.</text>
        <dbReference type="EC" id="2.7.13.3"/>
    </reaction>
</comment>
<sequence>MVGMLVAVMGVVGPALLAARLVDTVPVYALVLVYLPGIVVVASTWGVRLGLTMAVTGALAGGLFLTPPMWSSRPALVPWLIVLAILVIVALLCGIQRSRVDELRHVADEQSALRRLATIIAQGAPPSLMFDAVATEMGRVLGTTNIILTRYEPDGTIVAHVGGWGQSDILPRDSRWKIEANTISDLVLKNKAPVRMSTVTGTGPLSTALRQAGVLSRVACPITVGGHLWGTAIAYRTTPEPFPPGTEEKMSAFAELAGIAIANAQSNADLKASRARIVTAADETRRRIERDLHDGAQQRLISLGLAVRVLQATLPEGMERLDNDLNYIAHIADEATSELQEIAHGLHPSAVTKGGLKRTLITLTRHSSIPVELTIDLDRRLPEPLEVSLYYIASEALTNIAKHAQASNAIIDLSVIGTTVQLRVHDDGIGGADTAQGSGLTGLLDRVNSLGGRLDIISPPGQGTTLTAQFPIEANDDLSTGASQF</sequence>
<evidence type="ECO:0000256" key="6">
    <source>
        <dbReference type="ARBA" id="ARBA00022692"/>
    </source>
</evidence>
<keyword evidence="16" id="KW-1185">Reference proteome</keyword>
<keyword evidence="4" id="KW-0597">Phosphoprotein</keyword>
<feature type="transmembrane region" description="Helical" evidence="13">
    <location>
        <begin position="28"/>
        <end position="47"/>
    </location>
</feature>
<dbReference type="SUPFAM" id="SSF55781">
    <property type="entry name" value="GAF domain-like"/>
    <property type="match status" value="1"/>
</dbReference>
<keyword evidence="11" id="KW-0902">Two-component regulatory system</keyword>
<evidence type="ECO:0000256" key="2">
    <source>
        <dbReference type="ARBA" id="ARBA00004141"/>
    </source>
</evidence>
<comment type="caution">
    <text evidence="15">The sequence shown here is derived from an EMBL/GenBank/DDBJ whole genome shotgun (WGS) entry which is preliminary data.</text>
</comment>
<evidence type="ECO:0000313" key="16">
    <source>
        <dbReference type="Proteomes" id="UP001500503"/>
    </source>
</evidence>
<evidence type="ECO:0000256" key="4">
    <source>
        <dbReference type="ARBA" id="ARBA00022553"/>
    </source>
</evidence>
<evidence type="ECO:0000256" key="11">
    <source>
        <dbReference type="ARBA" id="ARBA00023012"/>
    </source>
</evidence>
<evidence type="ECO:0000256" key="10">
    <source>
        <dbReference type="ARBA" id="ARBA00022989"/>
    </source>
</evidence>
<evidence type="ECO:0000256" key="5">
    <source>
        <dbReference type="ARBA" id="ARBA00022679"/>
    </source>
</evidence>
<feature type="transmembrane region" description="Helical" evidence="13">
    <location>
        <begin position="54"/>
        <end position="70"/>
    </location>
</feature>
<dbReference type="InterPro" id="IPR036890">
    <property type="entry name" value="HATPase_C_sf"/>
</dbReference>
<keyword evidence="6 13" id="KW-0812">Transmembrane</keyword>
<comment type="subcellular location">
    <subcellularLocation>
        <location evidence="2">Membrane</location>
        <topology evidence="2">Multi-pass membrane protein</topology>
    </subcellularLocation>
</comment>
<reference evidence="16" key="1">
    <citation type="journal article" date="2019" name="Int. J. Syst. Evol. Microbiol.">
        <title>The Global Catalogue of Microorganisms (GCM) 10K type strain sequencing project: providing services to taxonomists for standard genome sequencing and annotation.</title>
        <authorList>
            <consortium name="The Broad Institute Genomics Platform"/>
            <consortium name="The Broad Institute Genome Sequencing Center for Infectious Disease"/>
            <person name="Wu L."/>
            <person name="Ma J."/>
        </authorList>
    </citation>
    <scope>NUCLEOTIDE SEQUENCE [LARGE SCALE GENOMIC DNA]</scope>
    <source>
        <strain evidence="16">JCM 17933</strain>
    </source>
</reference>
<dbReference type="Gene3D" id="3.30.565.10">
    <property type="entry name" value="Histidine kinase-like ATPase, C-terminal domain"/>
    <property type="match status" value="1"/>
</dbReference>
<proteinExistence type="predicted"/>
<evidence type="ECO:0000256" key="3">
    <source>
        <dbReference type="ARBA" id="ARBA00012438"/>
    </source>
</evidence>
<dbReference type="InterPro" id="IPR050482">
    <property type="entry name" value="Sensor_HK_TwoCompSys"/>
</dbReference>
<dbReference type="InterPro" id="IPR029016">
    <property type="entry name" value="GAF-like_dom_sf"/>
</dbReference>
<evidence type="ECO:0000259" key="14">
    <source>
        <dbReference type="SMART" id="SM00065"/>
    </source>
</evidence>
<evidence type="ECO:0000256" key="9">
    <source>
        <dbReference type="ARBA" id="ARBA00022840"/>
    </source>
</evidence>
<dbReference type="Gene3D" id="3.30.450.40">
    <property type="match status" value="1"/>
</dbReference>
<evidence type="ECO:0000256" key="7">
    <source>
        <dbReference type="ARBA" id="ARBA00022741"/>
    </source>
</evidence>
<evidence type="ECO:0000256" key="13">
    <source>
        <dbReference type="SAM" id="Phobius"/>
    </source>
</evidence>
<organism evidence="15 16">
    <name type="scientific">Actinoallomurus oryzae</name>
    <dbReference type="NCBI Taxonomy" id="502180"/>
    <lineage>
        <taxon>Bacteria</taxon>
        <taxon>Bacillati</taxon>
        <taxon>Actinomycetota</taxon>
        <taxon>Actinomycetes</taxon>
        <taxon>Streptosporangiales</taxon>
        <taxon>Thermomonosporaceae</taxon>
        <taxon>Actinoallomurus</taxon>
    </lineage>
</organism>
<dbReference type="SMART" id="SM00065">
    <property type="entry name" value="GAF"/>
    <property type="match status" value="1"/>
</dbReference>
<gene>
    <name evidence="15" type="ORF">GCM10023191_067210</name>
</gene>
<keyword evidence="10 13" id="KW-1133">Transmembrane helix</keyword>
<dbReference type="InterPro" id="IPR003594">
    <property type="entry name" value="HATPase_dom"/>
</dbReference>
<dbReference type="EMBL" id="BAABHF010000042">
    <property type="protein sequence ID" value="GAA4507991.1"/>
    <property type="molecule type" value="Genomic_DNA"/>
</dbReference>
<keyword evidence="12 13" id="KW-0472">Membrane</keyword>
<keyword evidence="5" id="KW-0808">Transferase</keyword>
<dbReference type="InterPro" id="IPR003018">
    <property type="entry name" value="GAF"/>
</dbReference>
<evidence type="ECO:0000313" key="15">
    <source>
        <dbReference type="EMBL" id="GAA4507991.1"/>
    </source>
</evidence>
<dbReference type="EC" id="2.7.13.3" evidence="3"/>
<dbReference type="SUPFAM" id="SSF55874">
    <property type="entry name" value="ATPase domain of HSP90 chaperone/DNA topoisomerase II/histidine kinase"/>
    <property type="match status" value="1"/>
</dbReference>
<keyword evidence="9" id="KW-0067">ATP-binding</keyword>
<dbReference type="Proteomes" id="UP001500503">
    <property type="component" value="Unassembled WGS sequence"/>
</dbReference>